<dbReference type="AlphaFoldDB" id="A0A0D0CJT7"/>
<organism evidence="2 3">
    <name type="scientific">Collybiopsis luxurians FD-317 M1</name>
    <dbReference type="NCBI Taxonomy" id="944289"/>
    <lineage>
        <taxon>Eukaryota</taxon>
        <taxon>Fungi</taxon>
        <taxon>Dikarya</taxon>
        <taxon>Basidiomycota</taxon>
        <taxon>Agaricomycotina</taxon>
        <taxon>Agaricomycetes</taxon>
        <taxon>Agaricomycetidae</taxon>
        <taxon>Agaricales</taxon>
        <taxon>Marasmiineae</taxon>
        <taxon>Omphalotaceae</taxon>
        <taxon>Collybiopsis</taxon>
        <taxon>Collybiopsis luxurians</taxon>
    </lineage>
</organism>
<reference evidence="2 3" key="1">
    <citation type="submission" date="2014-04" db="EMBL/GenBank/DDBJ databases">
        <title>Evolutionary Origins and Diversification of the Mycorrhizal Mutualists.</title>
        <authorList>
            <consortium name="DOE Joint Genome Institute"/>
            <consortium name="Mycorrhizal Genomics Consortium"/>
            <person name="Kohler A."/>
            <person name="Kuo A."/>
            <person name="Nagy L.G."/>
            <person name="Floudas D."/>
            <person name="Copeland A."/>
            <person name="Barry K.W."/>
            <person name="Cichocki N."/>
            <person name="Veneault-Fourrey C."/>
            <person name="LaButti K."/>
            <person name="Lindquist E.A."/>
            <person name="Lipzen A."/>
            <person name="Lundell T."/>
            <person name="Morin E."/>
            <person name="Murat C."/>
            <person name="Riley R."/>
            <person name="Ohm R."/>
            <person name="Sun H."/>
            <person name="Tunlid A."/>
            <person name="Henrissat B."/>
            <person name="Grigoriev I.V."/>
            <person name="Hibbett D.S."/>
            <person name="Martin F."/>
        </authorList>
    </citation>
    <scope>NUCLEOTIDE SEQUENCE [LARGE SCALE GENOMIC DNA]</scope>
    <source>
        <strain evidence="2 3">FD-317 M1</strain>
    </source>
</reference>
<accession>A0A0D0CJT7</accession>
<protein>
    <submittedName>
        <fullName evidence="2">Uncharacterized protein</fullName>
    </submittedName>
</protein>
<evidence type="ECO:0000313" key="3">
    <source>
        <dbReference type="Proteomes" id="UP000053593"/>
    </source>
</evidence>
<sequence length="257" mass="29284">MSRKHIVITDIQKDLRSRRVKAKRPDYFFAAEPESLNDSNMTSILGLQYKNFTLKNRVRSLEEKITLHDLELEELKEENQAHVANVAAKGPRKRSMSDPPADRIALKQAKFLDSGSSQSAILVLEPPPVTTTAILGSDGGTSSQEDRTGKGKRRLARLTDAFTGRDFCKREWMEKCAQEEKAPFLDDWKVYWQDLEVDVKADDKTEMERYCKESKGDKRGKQHKDSGRSEDTGGEYTLTGFVLCALVREFLSVDYDR</sequence>
<feature type="region of interest" description="Disordered" evidence="1">
    <location>
        <begin position="212"/>
        <end position="231"/>
    </location>
</feature>
<dbReference type="HOGENOM" id="CLU_1082032_0_0_1"/>
<evidence type="ECO:0000313" key="2">
    <source>
        <dbReference type="EMBL" id="KIK58682.1"/>
    </source>
</evidence>
<dbReference type="EMBL" id="KN834783">
    <property type="protein sequence ID" value="KIK58682.1"/>
    <property type="molecule type" value="Genomic_DNA"/>
</dbReference>
<evidence type="ECO:0000256" key="1">
    <source>
        <dbReference type="SAM" id="MobiDB-lite"/>
    </source>
</evidence>
<gene>
    <name evidence="2" type="ORF">GYMLUDRAFT_60475</name>
</gene>
<dbReference type="Proteomes" id="UP000053593">
    <property type="component" value="Unassembled WGS sequence"/>
</dbReference>
<keyword evidence="3" id="KW-1185">Reference proteome</keyword>
<name>A0A0D0CJT7_9AGAR</name>
<feature type="region of interest" description="Disordered" evidence="1">
    <location>
        <begin position="132"/>
        <end position="154"/>
    </location>
</feature>
<proteinExistence type="predicted"/>